<dbReference type="Gene3D" id="3.40.50.11500">
    <property type="match status" value="1"/>
</dbReference>
<feature type="region of interest" description="Disordered" evidence="1">
    <location>
        <begin position="822"/>
        <end position="841"/>
    </location>
</feature>
<feature type="compositionally biased region" description="Low complexity" evidence="1">
    <location>
        <begin position="683"/>
        <end position="696"/>
    </location>
</feature>
<comment type="caution">
    <text evidence="3">The sequence shown here is derived from an EMBL/GenBank/DDBJ whole genome shotgun (WGS) entry which is preliminary data.</text>
</comment>
<protein>
    <recommendedName>
        <fullName evidence="2">cDENN domain-containing protein</fullName>
    </recommendedName>
</protein>
<feature type="compositionally biased region" description="Low complexity" evidence="1">
    <location>
        <begin position="1341"/>
        <end position="1360"/>
    </location>
</feature>
<feature type="compositionally biased region" description="Gly residues" evidence="1">
    <location>
        <begin position="1019"/>
        <end position="1034"/>
    </location>
</feature>
<name>A0A835XWE3_9CHLO</name>
<dbReference type="PANTHER" id="PTHR15288:SF0">
    <property type="entry name" value="UDENN DOMAIN-CONTAINING PROTEIN"/>
    <property type="match status" value="1"/>
</dbReference>
<feature type="region of interest" description="Disordered" evidence="1">
    <location>
        <begin position="456"/>
        <end position="577"/>
    </location>
</feature>
<evidence type="ECO:0000256" key="1">
    <source>
        <dbReference type="SAM" id="MobiDB-lite"/>
    </source>
</evidence>
<dbReference type="Gene3D" id="3.30.450.200">
    <property type="match status" value="1"/>
</dbReference>
<sequence>MLSILSGGIGGAGGSTAAVAKKDEPDKSSSTFLKFGKSLAGMFKTKKEPEKLPTAGVSINPEALTAQKREWMDSQAEAVQLTLATWPEHLFEHFFVIGMPPDVEITQVAEDLCEQERCRQEEGSMDGSSGGPQPGGGPSSASQHHQYDKAPRPAYTPQVLFRHPPTKAAPLSDQELVDLCFPHKVSPYRLRRSPSMSSLHEVVYGRQAASRDDQCFIFLLKVGTSLPLYGICCAVPEMLHRPPHLARHLYPACRAPFRSVMIAAPRVYCLLSHYPFFDLHFQVLNVILGMERLHRTIDFNSEQDAAAAAAASGAGAYRVSAATLMGLGAAAPPPPVPLAAAAAAGPASPPQHTTTAVTAPVASVPVPPSAAAAAVAAAAAAAASRGSSAGGACAGPRRYCRDCAAAIAEMYPGLAQQPVGSPGGGAAVAGGAVAAPTAAAAELLPPGAAWRRVASGRHQLRPSGGGAGAGAGGGGTSGGSAGGGATEAEPAAAGALAGMSSRRLSDPGTAPPSGQASPRWSPRPSVDTTTATAAAAAAGFRSQRASVSGAGGPGPSRLSDAGAGMGPAEGPQPSGKCQVCGRSLAAPAEAMTSVAEQGLLEEVAVALEGALDKLAQLPKAVAAGMQEAAAAAAATLRIGGDANPTATAAAGGYVRAASKSRGTLSTGRSLVLPGAGSDGPSGGEAAAAATAAAAPGTRRHESRLSSDMGSPRAALPTAPSVAAASAAEKMSALAAKVRSSLKALPLTLSGGGPGLAAAVAAVAAAGGGGGAPPRRSGGGGVAGPNSGGAGAAGLLRRHSHDGSGAGTPDGLVRHERFEDAVDVPILPPPPPPPPTVQVAASPPAAQPVAAAAAARKGAFASAVAAATAAAGDASGQSPTPPVPQPQPPPPPPPPLPPSVFSTAAAATAAALTNQYGSGLFAGWPQGEASGVMGAGDELRGLSLVQQLMLSVKLPTTGSPSLPTSPAATGALASTSRRGGGGGGGGGGLAGLFGPVAEEERLGETPNSPTPVPVKAATIAGGGGGGGAGGGGSGPRKGWDFLQRLGRPQRQRSKSCSPERGRRAGGGGSAAVSATTNDGSSGGDDTPTVSYSRSGAAAATTTAGATADASSDGASESAAAAPPLAAAAPPKLPSPLPPMNTPFAAPDAAELLRGTITLPPMPSLPTDVDVSSPVANGPSAAAAQSAMTVDVNGDTAQPNHPRQMLPPLSGTVSVASAGAAAAAREASSGGGGGGGTDGGAASPMSFYSAADTAAADVIAGVNGSGGGGSGMTNPYESATASGDAAGDANLSSPSRRRQQERRLSVDVLLPAGSATGDVVPVRMAGASSSSAPLAPPTPLSAPSPAAAAPAAAAAADQRPPLRGGGASGSAGPSRFSRGHLLASSTASGGAAPAGGDDSADGAATAAAAAAAARQPLSGRSSGSLASPPPAGVAVTGVEMAHHFSPRRALDQLYDHPVITPGEQLTLRFGGVATLQYVRPVLGRRYTVVGPPRAIAGYAEAELAEGLQHWTTAVLCRSLSLDNLLLLLTAALLERQLVFFCPHISVLSCCVLGLLPLLRPFAWQSLLLPVTPLSMVGFLEAPVPFVLGVQYKTSDVMARCSSLVRVNVYKDQVKNAGAALPSLPGLKRLAAALGPHHAALRRLLLERQGAGPGAGSSGGGGAPAGAAGAGGPGGARGHGEATASDGGRSLRALLPAELAATSSFLGILTEHLAAMCGDLRPHVITNVGLHKRTGVLMKESLLEVVLAKDRPFVRQFVDTQMFAVWSDAMISAYFEGSFATSDYPHTAESAEQR</sequence>
<dbReference type="OrthoDB" id="6019893at2759"/>
<gene>
    <name evidence="3" type="ORF">HYH03_013364</name>
</gene>
<feature type="region of interest" description="Disordered" evidence="1">
    <location>
        <begin position="1325"/>
        <end position="1378"/>
    </location>
</feature>
<feature type="compositionally biased region" description="Pro residues" evidence="1">
    <location>
        <begin position="825"/>
        <end position="835"/>
    </location>
</feature>
<feature type="compositionally biased region" description="Low complexity" evidence="1">
    <location>
        <begin position="528"/>
        <end position="538"/>
    </location>
</feature>
<feature type="compositionally biased region" description="Low complexity" evidence="1">
    <location>
        <begin position="1093"/>
        <end position="1128"/>
    </location>
</feature>
<feature type="compositionally biased region" description="Low complexity" evidence="1">
    <location>
        <begin position="486"/>
        <end position="498"/>
    </location>
</feature>
<dbReference type="PANTHER" id="PTHR15288">
    <property type="entry name" value="DENN DOMAIN-CONTAINING PROTEIN 2"/>
    <property type="match status" value="1"/>
</dbReference>
<feature type="compositionally biased region" description="Gly residues" evidence="1">
    <location>
        <begin position="1648"/>
        <end position="1674"/>
    </location>
</feature>
<feature type="region of interest" description="Disordered" evidence="1">
    <location>
        <begin position="1"/>
        <end position="28"/>
    </location>
</feature>
<evidence type="ECO:0000259" key="2">
    <source>
        <dbReference type="SMART" id="SM00799"/>
    </source>
</evidence>
<feature type="domain" description="cDENN" evidence="2">
    <location>
        <begin position="263"/>
        <end position="1609"/>
    </location>
</feature>
<dbReference type="EMBL" id="JAEHOE010000088">
    <property type="protein sequence ID" value="KAG2488060.1"/>
    <property type="molecule type" value="Genomic_DNA"/>
</dbReference>
<feature type="compositionally biased region" description="Gly residues" evidence="1">
    <location>
        <begin position="765"/>
        <end position="791"/>
    </location>
</feature>
<feature type="compositionally biased region" description="Gly residues" evidence="1">
    <location>
        <begin position="463"/>
        <end position="485"/>
    </location>
</feature>
<feature type="compositionally biased region" description="Low complexity" evidence="1">
    <location>
        <begin position="1169"/>
        <end position="1185"/>
    </location>
</feature>
<feature type="region of interest" description="Disordered" evidence="1">
    <location>
        <begin position="955"/>
        <end position="1143"/>
    </location>
</feature>
<feature type="compositionally biased region" description="Gly residues" evidence="1">
    <location>
        <begin position="128"/>
        <end position="138"/>
    </location>
</feature>
<feature type="compositionally biased region" description="Pro residues" evidence="1">
    <location>
        <begin position="878"/>
        <end position="897"/>
    </location>
</feature>
<feature type="region of interest" description="Disordered" evidence="1">
    <location>
        <begin position="668"/>
        <end position="716"/>
    </location>
</feature>
<accession>A0A835XWE3</accession>
<feature type="region of interest" description="Disordered" evidence="1">
    <location>
        <begin position="1156"/>
        <end position="1185"/>
    </location>
</feature>
<evidence type="ECO:0000313" key="3">
    <source>
        <dbReference type="EMBL" id="KAG2488060.1"/>
    </source>
</evidence>
<reference evidence="3" key="1">
    <citation type="journal article" date="2020" name="bioRxiv">
        <title>Comparative genomics of Chlamydomonas.</title>
        <authorList>
            <person name="Craig R.J."/>
            <person name="Hasan A.R."/>
            <person name="Ness R.W."/>
            <person name="Keightley P.D."/>
        </authorList>
    </citation>
    <scope>NUCLEOTIDE SEQUENCE</scope>
    <source>
        <strain evidence="3">CCAP 11/70</strain>
    </source>
</reference>
<dbReference type="SMART" id="SM00799">
    <property type="entry name" value="DENN"/>
    <property type="match status" value="1"/>
</dbReference>
<feature type="compositionally biased region" description="Gly residues" evidence="1">
    <location>
        <begin position="977"/>
        <end position="990"/>
    </location>
</feature>
<dbReference type="InterPro" id="IPR043153">
    <property type="entry name" value="DENN_C"/>
</dbReference>
<keyword evidence="4" id="KW-1185">Reference proteome</keyword>
<dbReference type="InterPro" id="IPR001194">
    <property type="entry name" value="cDENN_dom"/>
</dbReference>
<proteinExistence type="predicted"/>
<feature type="region of interest" description="Disordered" evidence="1">
    <location>
        <begin position="1269"/>
        <end position="1302"/>
    </location>
</feature>
<feature type="region of interest" description="Disordered" evidence="1">
    <location>
        <begin position="1648"/>
        <end position="1684"/>
    </location>
</feature>
<dbReference type="Proteomes" id="UP000612055">
    <property type="component" value="Unassembled WGS sequence"/>
</dbReference>
<organism evidence="3 4">
    <name type="scientific">Edaphochlamys debaryana</name>
    <dbReference type="NCBI Taxonomy" id="47281"/>
    <lineage>
        <taxon>Eukaryota</taxon>
        <taxon>Viridiplantae</taxon>
        <taxon>Chlorophyta</taxon>
        <taxon>core chlorophytes</taxon>
        <taxon>Chlorophyceae</taxon>
        <taxon>CS clade</taxon>
        <taxon>Chlamydomonadales</taxon>
        <taxon>Chlamydomonadales incertae sedis</taxon>
        <taxon>Edaphochlamys</taxon>
    </lineage>
</organism>
<feature type="compositionally biased region" description="Low complexity" evidence="1">
    <location>
        <begin position="955"/>
        <end position="970"/>
    </location>
</feature>
<dbReference type="InterPro" id="IPR051942">
    <property type="entry name" value="DENN_domain_containing_2"/>
</dbReference>
<dbReference type="Pfam" id="PF02141">
    <property type="entry name" value="DENN"/>
    <property type="match status" value="1"/>
</dbReference>
<feature type="compositionally biased region" description="Low complexity" evidence="1">
    <location>
        <begin position="1276"/>
        <end position="1292"/>
    </location>
</feature>
<feature type="region of interest" description="Disordered" evidence="1">
    <location>
        <begin position="117"/>
        <end position="149"/>
    </location>
</feature>
<evidence type="ECO:0000313" key="4">
    <source>
        <dbReference type="Proteomes" id="UP000612055"/>
    </source>
</evidence>
<feature type="compositionally biased region" description="Pro residues" evidence="1">
    <location>
        <begin position="1129"/>
        <end position="1139"/>
    </location>
</feature>
<feature type="region of interest" description="Disordered" evidence="1">
    <location>
        <begin position="870"/>
        <end position="899"/>
    </location>
</feature>
<feature type="region of interest" description="Disordered" evidence="1">
    <location>
        <begin position="765"/>
        <end position="811"/>
    </location>
</feature>